<dbReference type="Gene3D" id="3.40.50.1000">
    <property type="entry name" value="HAD superfamily/HAD-like"/>
    <property type="match status" value="1"/>
</dbReference>
<dbReference type="InterPro" id="IPR036412">
    <property type="entry name" value="HAD-like_sf"/>
</dbReference>
<dbReference type="PANTHER" id="PTHR16504:SF4">
    <property type="entry name" value="5'(3')-DEOXYRIBONUCLEOTIDASE"/>
    <property type="match status" value="1"/>
</dbReference>
<accession>A0AAW6D3G0</accession>
<protein>
    <submittedName>
        <fullName evidence="2">5'-nucleotidase</fullName>
    </submittedName>
</protein>
<evidence type="ECO:0000313" key="3">
    <source>
        <dbReference type="Proteomes" id="UP001210809"/>
    </source>
</evidence>
<sequence length="207" mass="23923">MTDKIRIFVDMDGTLARFHDEQLYLERMFEKGFFIGLKPFDNAVEAIKHIIDNHPNVDVYVLSTAITTPYCITEKNAWLDKYLPNVDKEHRILMESSAGFKSLCVPGNYMYKDDNGKYHIKISENDILIDDYNKNLEGWERDGGTAIKAKNNINHRGLYGALWNGELIDVTDTADSIVERLTEIIVSREKGIEENHYNEDDEELEID</sequence>
<evidence type="ECO:0000313" key="2">
    <source>
        <dbReference type="EMBL" id="MDB8004748.1"/>
    </source>
</evidence>
<dbReference type="InterPro" id="IPR010708">
    <property type="entry name" value="5'(3')-deoxyribonucleotidase"/>
</dbReference>
<dbReference type="EMBL" id="JAQLXW010000020">
    <property type="protein sequence ID" value="MDB8004748.1"/>
    <property type="molecule type" value="Genomic_DNA"/>
</dbReference>
<name>A0AAW6D3G0_9FIRM</name>
<dbReference type="PANTHER" id="PTHR16504">
    <property type="entry name" value="5'(3')-DEOXYRIBONUCLEOTIDASE"/>
    <property type="match status" value="1"/>
</dbReference>
<proteinExistence type="inferred from homology"/>
<evidence type="ECO:0000256" key="1">
    <source>
        <dbReference type="ARBA" id="ARBA00009589"/>
    </source>
</evidence>
<gene>
    <name evidence="2" type="ORF">PNE09_11850</name>
</gene>
<dbReference type="SUPFAM" id="SSF56784">
    <property type="entry name" value="HAD-like"/>
    <property type="match status" value="1"/>
</dbReference>
<organism evidence="2 3">
    <name type="scientific">[Eubacterium] siraeum</name>
    <dbReference type="NCBI Taxonomy" id="39492"/>
    <lineage>
        <taxon>Bacteria</taxon>
        <taxon>Bacillati</taxon>
        <taxon>Bacillota</taxon>
        <taxon>Clostridia</taxon>
        <taxon>Eubacteriales</taxon>
        <taxon>Oscillospiraceae</taxon>
        <taxon>Oscillospiraceae incertae sedis</taxon>
    </lineage>
</organism>
<reference evidence="2" key="1">
    <citation type="submission" date="2023-01" db="EMBL/GenBank/DDBJ databases">
        <title>Human gut microbiome strain richness.</title>
        <authorList>
            <person name="Chen-Liaw A."/>
        </authorList>
    </citation>
    <scope>NUCLEOTIDE SEQUENCE</scope>
    <source>
        <strain evidence="2">1001283st1_G1_1001283B150217_161031</strain>
    </source>
</reference>
<dbReference type="GO" id="GO:0009223">
    <property type="term" value="P:pyrimidine deoxyribonucleotide catabolic process"/>
    <property type="evidence" value="ECO:0007669"/>
    <property type="project" value="TreeGrafter"/>
</dbReference>
<comment type="caution">
    <text evidence="2">The sequence shown here is derived from an EMBL/GenBank/DDBJ whole genome shotgun (WGS) entry which is preliminary data.</text>
</comment>
<dbReference type="InterPro" id="IPR023214">
    <property type="entry name" value="HAD_sf"/>
</dbReference>
<dbReference type="GO" id="GO:0008253">
    <property type="term" value="F:5'-nucleotidase activity"/>
    <property type="evidence" value="ECO:0007669"/>
    <property type="project" value="InterPro"/>
</dbReference>
<comment type="similarity">
    <text evidence="1">Belongs to the 5'(3')-deoxyribonucleotidase family.</text>
</comment>
<dbReference type="AlphaFoldDB" id="A0AAW6D3G0"/>
<dbReference type="Proteomes" id="UP001210809">
    <property type="component" value="Unassembled WGS sequence"/>
</dbReference>
<dbReference type="Pfam" id="PF06941">
    <property type="entry name" value="NT5C"/>
    <property type="match status" value="1"/>
</dbReference>